<sequence>MSKKALKEKKQYARSALNCGGQYGRSSSNRKPYVLILAKNEVKNADKIKKEFPNIRIQNFIKDNFFLRQGPTLFLGLSSLEEVENFIKYLKHNSMSSFSCGLALLKNSRDAYLLEDVEELEKKKFLGVSLCHHKRDIMIYFFAGNSVRRKLFSGFAERIFLFQKSLKFFLFLCLIKLFAGIVQKKINI</sequence>
<dbReference type="AlphaFoldDB" id="G8DKE7"/>
<accession>G8DKE7</accession>
<reference evidence="2" key="1">
    <citation type="journal article" date="2012" name="Protist">
        <title>Similar relative mutation rates in the three genetic compartments of mesostigma and chlamydomonas.</title>
        <authorList>
            <person name="Hua J."/>
            <person name="Smith D.R."/>
            <person name="Borza T."/>
            <person name="Lee R.W."/>
        </authorList>
    </citation>
    <scope>NUCLEOTIDE SEQUENCE</scope>
    <source>
        <strain evidence="2">SAG 50-1</strain>
    </source>
</reference>
<keyword evidence="1" id="KW-0812">Transmembrane</keyword>
<keyword evidence="2" id="KW-0496">Mitochondrion</keyword>
<evidence type="ECO:0000313" key="2">
    <source>
        <dbReference type="EMBL" id="ADU04616.1"/>
    </source>
</evidence>
<evidence type="ECO:0000256" key="1">
    <source>
        <dbReference type="SAM" id="Phobius"/>
    </source>
</evidence>
<geneLocation type="mitochondrion" evidence="2"/>
<proteinExistence type="predicted"/>
<name>G8DKE7_MESVI</name>
<keyword evidence="1" id="KW-1133">Transmembrane helix</keyword>
<dbReference type="EMBL" id="HQ667981">
    <property type="protein sequence ID" value="ADU04616.1"/>
    <property type="molecule type" value="Genomic_DNA"/>
</dbReference>
<feature type="transmembrane region" description="Helical" evidence="1">
    <location>
        <begin position="168"/>
        <end position="186"/>
    </location>
</feature>
<protein>
    <submittedName>
        <fullName evidence="2">Uncharacterized protein</fullName>
    </submittedName>
</protein>
<keyword evidence="1" id="KW-0472">Membrane</keyword>
<organism evidence="2">
    <name type="scientific">Mesostigma viride</name>
    <name type="common">Green alga</name>
    <dbReference type="NCBI Taxonomy" id="41882"/>
    <lineage>
        <taxon>Eukaryota</taxon>
        <taxon>Viridiplantae</taxon>
        <taxon>Streptophyta</taxon>
        <taxon>Mesostigmatophyceae</taxon>
        <taxon>Mesostigmatales</taxon>
        <taxon>Mesostigmataceae</taxon>
        <taxon>Mesostigma</taxon>
    </lineage>
</organism>